<name>A0ABQ1ZUD8_9BACL</name>
<sequence length="637" mass="72043">MTASAGPKGLTSMERFDLLPRLRRGVRVQYEGSIDKKGFNADWDWWLYKERDEWVIFDVDGPGCIYNFVQHRYPDSEEPTFRFYFDGEKEPRFEIRHSEFGSKAPFVSPLADAYLGPEDGGRGPIRVVRSFVPMPYARSCRITSDIRLKAAAKGDGGWGHVMYHAYAGLEADGEPDFRTFTGEEEYGRLLEMWSGVGYDPKLAQANEQKAEHKSLKLAPGGGMRVFEAQGAGSVSAIEAVPVEGSDDWLSDVWIRAVWDGHERPDAYCPLGVFFANELGLNHVGVLSHGIRADGTCYCYFPMPYWDGASIELVNRGDKEAVFEVWETRFLAGEDSRYPQKETGYFRTSDYYGAQASPGRDSVIGKIEGTGHLVAGHVTAFTRRPGIISCEGDVRVHIDGNWTPQVESDGSESWVCYGWGFPTPPEQNPSSAYDGQPDNPWSMVRLCAGDVYPFRQELVFGIESGEFNNQYIRHSGILFYYGVDEPGMELTDELNVGDPASEGIHEYRATGDLGTYRLESAYEDGTNRALKDIGREIEGRSSFVVSVRPDNAGVRLRRRSDQITGRQRANVYVDGEQVAERSWYFADRNPYRRWLEDEFDIPASYTAGKSDLRIELEYVQDGETRSWNEFYYWVYSIL</sequence>
<dbReference type="Pfam" id="PF11175">
    <property type="entry name" value="DUF2961"/>
    <property type="match status" value="1"/>
</dbReference>
<comment type="caution">
    <text evidence="1">The sequence shown here is derived from an EMBL/GenBank/DDBJ whole genome shotgun (WGS) entry which is preliminary data.</text>
</comment>
<dbReference type="Proteomes" id="UP000605427">
    <property type="component" value="Unassembled WGS sequence"/>
</dbReference>
<accession>A0ABQ1ZUD8</accession>
<protein>
    <recommendedName>
        <fullName evidence="3">DUF2961 domain-containing protein</fullName>
    </recommendedName>
</protein>
<organism evidence="1 2">
    <name type="scientific">Saccharibacillus endophyticus</name>
    <dbReference type="NCBI Taxonomy" id="2060666"/>
    <lineage>
        <taxon>Bacteria</taxon>
        <taxon>Bacillati</taxon>
        <taxon>Bacillota</taxon>
        <taxon>Bacilli</taxon>
        <taxon>Bacillales</taxon>
        <taxon>Paenibacillaceae</taxon>
        <taxon>Saccharibacillus</taxon>
    </lineage>
</organism>
<dbReference type="EMBL" id="BMDD01000002">
    <property type="protein sequence ID" value="GGH77242.1"/>
    <property type="molecule type" value="Genomic_DNA"/>
</dbReference>
<dbReference type="InterPro" id="IPR021345">
    <property type="entry name" value="DUF2961"/>
</dbReference>
<evidence type="ECO:0000313" key="2">
    <source>
        <dbReference type="Proteomes" id="UP000605427"/>
    </source>
</evidence>
<dbReference type="Gene3D" id="2.60.120.1390">
    <property type="match status" value="3"/>
</dbReference>
<proteinExistence type="predicted"/>
<evidence type="ECO:0000313" key="1">
    <source>
        <dbReference type="EMBL" id="GGH77242.1"/>
    </source>
</evidence>
<dbReference type="RefSeq" id="WP_216673886.1">
    <property type="nucleotide sequence ID" value="NZ_BMDD01000002.1"/>
</dbReference>
<gene>
    <name evidence="1" type="ORF">GCM10007362_20700</name>
</gene>
<keyword evidence="2" id="KW-1185">Reference proteome</keyword>
<evidence type="ECO:0008006" key="3">
    <source>
        <dbReference type="Google" id="ProtNLM"/>
    </source>
</evidence>
<reference evidence="2" key="1">
    <citation type="journal article" date="2019" name="Int. J. Syst. Evol. Microbiol.">
        <title>The Global Catalogue of Microorganisms (GCM) 10K type strain sequencing project: providing services to taxonomists for standard genome sequencing and annotation.</title>
        <authorList>
            <consortium name="The Broad Institute Genomics Platform"/>
            <consortium name="The Broad Institute Genome Sequencing Center for Infectious Disease"/>
            <person name="Wu L."/>
            <person name="Ma J."/>
        </authorList>
    </citation>
    <scope>NUCLEOTIDE SEQUENCE [LARGE SCALE GENOMIC DNA]</scope>
    <source>
        <strain evidence="2">CCM 8702</strain>
    </source>
</reference>